<keyword evidence="2" id="KW-1185">Reference proteome</keyword>
<dbReference type="InterPro" id="IPR014347">
    <property type="entry name" value="Tautomerase/MIF_sf"/>
</dbReference>
<evidence type="ECO:0000313" key="2">
    <source>
        <dbReference type="Proteomes" id="UP001339883"/>
    </source>
</evidence>
<dbReference type="InterPro" id="IPR037479">
    <property type="entry name" value="Tauto_MSAD"/>
</dbReference>
<dbReference type="EMBL" id="VTDN01000004">
    <property type="protein sequence ID" value="MEB5476625.1"/>
    <property type="molecule type" value="Genomic_DNA"/>
</dbReference>
<dbReference type="PANTHER" id="PTHR38460:SF1">
    <property type="entry name" value="TAUTOMERASE YOLI-RELATED"/>
    <property type="match status" value="1"/>
</dbReference>
<gene>
    <name evidence="1" type="ORF">I2F25_06125</name>
</gene>
<comment type="caution">
    <text evidence="1">The sequence shown here is derived from an EMBL/GenBank/DDBJ whole genome shotgun (WGS) entry which is preliminary data.</text>
</comment>
<proteinExistence type="predicted"/>
<accession>A0ABU6DS01</accession>
<evidence type="ECO:0000313" key="1">
    <source>
        <dbReference type="EMBL" id="MEB5476625.1"/>
    </source>
</evidence>
<sequence>MSQIKIYGLTHTINTYRKILSLAIHSSLMESLNYPSEKIFQRFIKLEPEDFIFPQDRSENYLIIEISMFEGRSTSAKKQLIASLFKNIETDCQILPQDIEITIFETPLENWGIRGKVASELTLNYQVKV</sequence>
<reference evidence="1 2" key="1">
    <citation type="submission" date="2019-08" db="EMBL/GenBank/DDBJ databases">
        <title>Five species of Acinetobacter isolated from floral nectar and animal pollinators.</title>
        <authorList>
            <person name="Hendry T.A."/>
        </authorList>
    </citation>
    <scope>NUCLEOTIDE SEQUENCE [LARGE SCALE GENOMIC DNA]</scope>
    <source>
        <strain evidence="1 2">MD18.27</strain>
    </source>
</reference>
<dbReference type="SUPFAM" id="SSF55331">
    <property type="entry name" value="Tautomerase/MIF"/>
    <property type="match status" value="1"/>
</dbReference>
<name>A0ABU6DS01_9GAMM</name>
<dbReference type="PANTHER" id="PTHR38460">
    <property type="entry name" value="TAUTOMERASE YOLI-RELATED"/>
    <property type="match status" value="1"/>
</dbReference>
<dbReference type="Proteomes" id="UP001339883">
    <property type="component" value="Unassembled WGS sequence"/>
</dbReference>
<protein>
    <submittedName>
        <fullName evidence="1">Tautomerase family protein</fullName>
    </submittedName>
</protein>
<dbReference type="RefSeq" id="WP_325775108.1">
    <property type="nucleotide sequence ID" value="NZ_VTDN01000004.1"/>
</dbReference>
<organism evidence="1 2">
    <name type="scientific">Acinetobacter pollinis</name>
    <dbReference type="NCBI Taxonomy" id="2605270"/>
    <lineage>
        <taxon>Bacteria</taxon>
        <taxon>Pseudomonadati</taxon>
        <taxon>Pseudomonadota</taxon>
        <taxon>Gammaproteobacteria</taxon>
        <taxon>Moraxellales</taxon>
        <taxon>Moraxellaceae</taxon>
        <taxon>Acinetobacter</taxon>
    </lineage>
</organism>
<dbReference type="Pfam" id="PF14552">
    <property type="entry name" value="Tautomerase_2"/>
    <property type="match status" value="1"/>
</dbReference>
<dbReference type="Gene3D" id="3.30.429.10">
    <property type="entry name" value="Macrophage Migration Inhibitory Factor"/>
    <property type="match status" value="1"/>
</dbReference>